<dbReference type="RefSeq" id="XP_017557112.1">
    <property type="nucleotide sequence ID" value="XM_017701623.2"/>
</dbReference>
<evidence type="ECO:0000256" key="1">
    <source>
        <dbReference type="SAM" id="MobiDB-lite"/>
    </source>
</evidence>
<accession>A0AAR2KKJ1</accession>
<organism evidence="4 5">
    <name type="scientific">Pygocentrus nattereri</name>
    <name type="common">Red-bellied piranha</name>
    <dbReference type="NCBI Taxonomy" id="42514"/>
    <lineage>
        <taxon>Eukaryota</taxon>
        <taxon>Metazoa</taxon>
        <taxon>Chordata</taxon>
        <taxon>Craniata</taxon>
        <taxon>Vertebrata</taxon>
        <taxon>Euteleostomi</taxon>
        <taxon>Actinopterygii</taxon>
        <taxon>Neopterygii</taxon>
        <taxon>Teleostei</taxon>
        <taxon>Ostariophysi</taxon>
        <taxon>Characiformes</taxon>
        <taxon>Characoidei</taxon>
        <taxon>Pygocentrus</taxon>
    </lineage>
</organism>
<evidence type="ECO:0000313" key="5">
    <source>
        <dbReference type="Proteomes" id="UP001501920"/>
    </source>
</evidence>
<evidence type="ECO:0008006" key="6">
    <source>
        <dbReference type="Google" id="ProtNLM"/>
    </source>
</evidence>
<dbReference type="CTD" id="724017"/>
<feature type="region of interest" description="Disordered" evidence="1">
    <location>
        <begin position="83"/>
        <end position="116"/>
    </location>
</feature>
<feature type="signal peptide" evidence="3">
    <location>
        <begin position="1"/>
        <end position="28"/>
    </location>
</feature>
<dbReference type="GeneID" id="108429685"/>
<evidence type="ECO:0000313" key="4">
    <source>
        <dbReference type="Ensembl" id="ENSPNAP00000062631.1"/>
    </source>
</evidence>
<evidence type="ECO:0000256" key="2">
    <source>
        <dbReference type="SAM" id="Phobius"/>
    </source>
</evidence>
<feature type="transmembrane region" description="Helical" evidence="2">
    <location>
        <begin position="52"/>
        <end position="78"/>
    </location>
</feature>
<sequence>MDSRVDAMLQAGLVAGSALLLVLESASAQETSTVPSLTNTTTTPTLPGPDIVAIVVPIVVVLVVLVVVGVLVFLFCVVKKKRQTEGTYRPSAEEQTGARSVEAPNALKLPKEERLI</sequence>
<keyword evidence="2" id="KW-1133">Transmembrane helix</keyword>
<dbReference type="RefSeq" id="XP_037392613.1">
    <property type="nucleotide sequence ID" value="XM_037536716.1"/>
</dbReference>
<dbReference type="AlphaFoldDB" id="A0AAR2KKJ1"/>
<reference evidence="4 5" key="1">
    <citation type="submission" date="2020-10" db="EMBL/GenBank/DDBJ databases">
        <title>Pygocentrus nattereri (red-bellied piranha) genome, fPygNat1, primary haplotype.</title>
        <authorList>
            <person name="Myers G."/>
            <person name="Meyer A."/>
            <person name="Karagic N."/>
            <person name="Pippel M."/>
            <person name="Winkler S."/>
            <person name="Tracey A."/>
            <person name="Wood J."/>
            <person name="Formenti G."/>
            <person name="Howe K."/>
            <person name="Fedrigo O."/>
            <person name="Jarvis E.D."/>
        </authorList>
    </citation>
    <scope>NUCLEOTIDE SEQUENCE [LARGE SCALE GENOMIC DNA]</scope>
</reference>
<keyword evidence="5" id="KW-1185">Reference proteome</keyword>
<evidence type="ECO:0000256" key="3">
    <source>
        <dbReference type="SAM" id="SignalP"/>
    </source>
</evidence>
<keyword evidence="3" id="KW-0732">Signal</keyword>
<feature type="chain" id="PRO_5043893823" description="Crumbs homolog 3b" evidence="3">
    <location>
        <begin position="29"/>
        <end position="116"/>
    </location>
</feature>
<dbReference type="GeneTree" id="ENSGT01150000287161"/>
<name>A0AAR2KKJ1_PYGNA</name>
<keyword evidence="2" id="KW-0812">Transmembrane</keyword>
<proteinExistence type="predicted"/>
<keyword evidence="2" id="KW-0472">Membrane</keyword>
<reference evidence="4" key="2">
    <citation type="submission" date="2025-08" db="UniProtKB">
        <authorList>
            <consortium name="Ensembl"/>
        </authorList>
    </citation>
    <scope>IDENTIFICATION</scope>
</reference>
<protein>
    <recommendedName>
        <fullName evidence="6">Crumbs homolog 3b</fullName>
    </recommendedName>
</protein>
<dbReference type="Proteomes" id="UP001501920">
    <property type="component" value="Chromosome 1"/>
</dbReference>
<reference evidence="4" key="3">
    <citation type="submission" date="2025-09" db="UniProtKB">
        <authorList>
            <consortium name="Ensembl"/>
        </authorList>
    </citation>
    <scope>IDENTIFICATION</scope>
</reference>
<dbReference type="Ensembl" id="ENSPNAT00000048918.1">
    <property type="protein sequence ID" value="ENSPNAP00000062631.1"/>
    <property type="gene ID" value="ENSPNAG00000037266.1"/>
</dbReference>